<dbReference type="InterPro" id="IPR011009">
    <property type="entry name" value="Kinase-like_dom_sf"/>
</dbReference>
<dbReference type="AlphaFoldDB" id="A0A3N4I6E8"/>
<dbReference type="InterPro" id="IPR051678">
    <property type="entry name" value="AGP_Transferase"/>
</dbReference>
<gene>
    <name evidence="2" type="ORF">BJ508DRAFT_241988</name>
</gene>
<protein>
    <recommendedName>
        <fullName evidence="1">Aminoglycoside phosphotransferase domain-containing protein</fullName>
    </recommendedName>
</protein>
<dbReference type="Gene3D" id="3.30.200.20">
    <property type="entry name" value="Phosphorylase Kinase, domain 1"/>
    <property type="match status" value="1"/>
</dbReference>
<dbReference type="SUPFAM" id="SSF56112">
    <property type="entry name" value="Protein kinase-like (PK-like)"/>
    <property type="match status" value="1"/>
</dbReference>
<feature type="domain" description="Aminoglycoside phosphotransferase" evidence="1">
    <location>
        <begin position="58"/>
        <end position="179"/>
    </location>
</feature>
<dbReference type="PANTHER" id="PTHR21310">
    <property type="entry name" value="AMINOGLYCOSIDE PHOSPHOTRANSFERASE-RELATED-RELATED"/>
    <property type="match status" value="1"/>
</dbReference>
<dbReference type="Proteomes" id="UP000275078">
    <property type="component" value="Unassembled WGS sequence"/>
</dbReference>
<dbReference type="Pfam" id="PF01636">
    <property type="entry name" value="APH"/>
    <property type="match status" value="1"/>
</dbReference>
<evidence type="ECO:0000313" key="3">
    <source>
        <dbReference type="Proteomes" id="UP000275078"/>
    </source>
</evidence>
<dbReference type="OrthoDB" id="428260at2759"/>
<keyword evidence="3" id="KW-1185">Reference proteome</keyword>
<dbReference type="EMBL" id="ML119727">
    <property type="protein sequence ID" value="RPA77394.1"/>
    <property type="molecule type" value="Genomic_DNA"/>
</dbReference>
<dbReference type="PANTHER" id="PTHR21310:SF13">
    <property type="entry name" value="AMINOGLYCOSIDE PHOSPHOTRANSFERASE DOMAIN-CONTAINING PROTEIN"/>
    <property type="match status" value="1"/>
</dbReference>
<reference evidence="2 3" key="1">
    <citation type="journal article" date="2018" name="Nat. Ecol. Evol.">
        <title>Pezizomycetes genomes reveal the molecular basis of ectomycorrhizal truffle lifestyle.</title>
        <authorList>
            <person name="Murat C."/>
            <person name="Payen T."/>
            <person name="Noel B."/>
            <person name="Kuo A."/>
            <person name="Morin E."/>
            <person name="Chen J."/>
            <person name="Kohler A."/>
            <person name="Krizsan K."/>
            <person name="Balestrini R."/>
            <person name="Da Silva C."/>
            <person name="Montanini B."/>
            <person name="Hainaut M."/>
            <person name="Levati E."/>
            <person name="Barry K.W."/>
            <person name="Belfiori B."/>
            <person name="Cichocki N."/>
            <person name="Clum A."/>
            <person name="Dockter R.B."/>
            <person name="Fauchery L."/>
            <person name="Guy J."/>
            <person name="Iotti M."/>
            <person name="Le Tacon F."/>
            <person name="Lindquist E.A."/>
            <person name="Lipzen A."/>
            <person name="Malagnac F."/>
            <person name="Mello A."/>
            <person name="Molinier V."/>
            <person name="Miyauchi S."/>
            <person name="Poulain J."/>
            <person name="Riccioni C."/>
            <person name="Rubini A."/>
            <person name="Sitrit Y."/>
            <person name="Splivallo R."/>
            <person name="Traeger S."/>
            <person name="Wang M."/>
            <person name="Zifcakova L."/>
            <person name="Wipf D."/>
            <person name="Zambonelli A."/>
            <person name="Paolocci F."/>
            <person name="Nowrousian M."/>
            <person name="Ottonello S."/>
            <person name="Baldrian P."/>
            <person name="Spatafora J.W."/>
            <person name="Henrissat B."/>
            <person name="Nagy L.G."/>
            <person name="Aury J.M."/>
            <person name="Wincker P."/>
            <person name="Grigoriev I.V."/>
            <person name="Bonfante P."/>
            <person name="Martin F.M."/>
        </authorList>
    </citation>
    <scope>NUCLEOTIDE SEQUENCE [LARGE SCALE GENOMIC DNA]</scope>
    <source>
        <strain evidence="2 3">RN42</strain>
    </source>
</reference>
<name>A0A3N4I6E8_ASCIM</name>
<evidence type="ECO:0000259" key="1">
    <source>
        <dbReference type="Pfam" id="PF01636"/>
    </source>
</evidence>
<accession>A0A3N4I6E8</accession>
<organism evidence="2 3">
    <name type="scientific">Ascobolus immersus RN42</name>
    <dbReference type="NCBI Taxonomy" id="1160509"/>
    <lineage>
        <taxon>Eukaryota</taxon>
        <taxon>Fungi</taxon>
        <taxon>Dikarya</taxon>
        <taxon>Ascomycota</taxon>
        <taxon>Pezizomycotina</taxon>
        <taxon>Pezizomycetes</taxon>
        <taxon>Pezizales</taxon>
        <taxon>Ascobolaceae</taxon>
        <taxon>Ascobolus</taxon>
    </lineage>
</organism>
<sequence length="454" mass="51699">MESSISQEPSLPYGIGWRLDEDDLFEQDAPYWTEEPSLSAIEFICKQHLQTEDLTVDSFSSGNGNKLYLITTESKSNTTSTDISKKYLFRIPLPMDPFYKTASEVATLEYLNKHTSHTTLPVPEIIAYDCSADHELGFEWILMQMMPGVALSTVWEEIPFEGKESIVKQLAGYARELREKCQFAAIGSLYKRKDLGEDDLRVSVDTNDEEFVLGPVVSLFFSIGQRKTAMKRDRGPFADDESFMKASCGIVIEDARLALENAPGESDAGSNSDADSDDWLDTKASDILEVTHDLLELASTIFSRPEPTESQQPASYKLEHYDLSSPNILINPESNTITGIVDWESITTRPDWLHSYPRLLHGGLDYKQPPEPCVESSGPERESWERSWKDWERAELRRLFFKTAGFEDSRKEEETLRKVQFDQQLQTVVFLPGRVDAWVEHVKEGKPASWWLYT</sequence>
<evidence type="ECO:0000313" key="2">
    <source>
        <dbReference type="EMBL" id="RPA77394.1"/>
    </source>
</evidence>
<dbReference type="Gene3D" id="3.90.1200.10">
    <property type="match status" value="1"/>
</dbReference>
<proteinExistence type="predicted"/>
<dbReference type="InterPro" id="IPR002575">
    <property type="entry name" value="Aminoglycoside_PTrfase"/>
</dbReference>